<evidence type="ECO:0008006" key="4">
    <source>
        <dbReference type="Google" id="ProtNLM"/>
    </source>
</evidence>
<sequence>MPGSHQQRETCPHTPEDERRPDRGLGASGQTGIIDGTEISVRRPAAGRKGRNKFVSGKAKQNAVTSMVLTDADGRVLYYSPV</sequence>
<accession>A0ABS4MA54</accession>
<feature type="region of interest" description="Disordered" evidence="1">
    <location>
        <begin position="1"/>
        <end position="32"/>
    </location>
</feature>
<dbReference type="RefSeq" id="WP_079146743.1">
    <property type="nucleotide sequence ID" value="NZ_CP016279.1"/>
</dbReference>
<feature type="compositionally biased region" description="Basic and acidic residues" evidence="1">
    <location>
        <begin position="1"/>
        <end position="23"/>
    </location>
</feature>
<reference evidence="2 3" key="1">
    <citation type="submission" date="2021-03" db="EMBL/GenBank/DDBJ databases">
        <title>Genomic Encyclopedia of Type Strains, Phase IV (KMG-IV): sequencing the most valuable type-strain genomes for metagenomic binning, comparative biology and taxonomic classification.</title>
        <authorList>
            <person name="Goeker M."/>
        </authorList>
    </citation>
    <scope>NUCLEOTIDE SEQUENCE [LARGE SCALE GENOMIC DNA]</scope>
    <source>
        <strain evidence="2 3">DSM 40499</strain>
    </source>
</reference>
<comment type="caution">
    <text evidence="2">The sequence shown here is derived from an EMBL/GenBank/DDBJ whole genome shotgun (WGS) entry which is preliminary data.</text>
</comment>
<dbReference type="EMBL" id="JAGGLP010000050">
    <property type="protein sequence ID" value="MBP2056543.1"/>
    <property type="molecule type" value="Genomic_DNA"/>
</dbReference>
<protein>
    <recommendedName>
        <fullName evidence="4">DDE Tnp4 domain-containing protein</fullName>
    </recommendedName>
</protein>
<dbReference type="Proteomes" id="UP001519309">
    <property type="component" value="Unassembled WGS sequence"/>
</dbReference>
<name>A0ABS4MA54_9ACTN</name>
<organism evidence="2 3">
    <name type="scientific">Streptomyces griseochromogenes</name>
    <dbReference type="NCBI Taxonomy" id="68214"/>
    <lineage>
        <taxon>Bacteria</taxon>
        <taxon>Bacillati</taxon>
        <taxon>Actinomycetota</taxon>
        <taxon>Actinomycetes</taxon>
        <taxon>Kitasatosporales</taxon>
        <taxon>Streptomycetaceae</taxon>
        <taxon>Streptomyces</taxon>
    </lineage>
</organism>
<keyword evidence="3" id="KW-1185">Reference proteome</keyword>
<evidence type="ECO:0000256" key="1">
    <source>
        <dbReference type="SAM" id="MobiDB-lite"/>
    </source>
</evidence>
<evidence type="ECO:0000313" key="3">
    <source>
        <dbReference type="Proteomes" id="UP001519309"/>
    </source>
</evidence>
<gene>
    <name evidence="2" type="ORF">J2Z21_009562</name>
</gene>
<evidence type="ECO:0000313" key="2">
    <source>
        <dbReference type="EMBL" id="MBP2056543.1"/>
    </source>
</evidence>
<proteinExistence type="predicted"/>